<feature type="chain" id="PRO_5046268550" evidence="2">
    <location>
        <begin position="23"/>
        <end position="541"/>
    </location>
</feature>
<evidence type="ECO:0000313" key="4">
    <source>
        <dbReference type="Proteomes" id="UP001519887"/>
    </source>
</evidence>
<gene>
    <name evidence="3" type="ORF">K0U00_03315</name>
</gene>
<feature type="region of interest" description="Disordered" evidence="1">
    <location>
        <begin position="27"/>
        <end position="46"/>
    </location>
</feature>
<sequence>MKKTKTLTSLLVTVMLAGVVSACSSNETASPAASAPAPSGATGQEQNKYAEHMTISYAVGSNNLDVNDDDFSKIWKDKFNFDWEIRPVASNNNSETFRIWINSGDMADIGSWNYNHSEYVSYVKQGLLKELPEGWREKWPNLAASQDATGIAKYVSDQVGSDNILFKPIMGDNYPLDTLIDNSGMWYRADWFRAVGAEVKDSYSITELMDIAMKVKQQDPGKVGKALIPIIFPTSDLPHLFIHPNATHYRDVSQFYQDADGVFHWGLADPDILVGLKLWRQAYDEGLLHPEFYNLPGGRETEAQLSTAGVAAMNASSGMGSVGTRQASFMSTNLDVDPDEALNFAFITDDKGAYRGSEAPNFAGSLIFNPKLDDAKFERILDILDESASEEGQKLINMGIEGTDWETKPDGTITNLNGDIQISDKYKSIQDLWPNLVRLRDDYQLVNPTLPQIWRDKGLNQYMEKAKVIDFNNPEIFAKLDPDVYFYNSPARTRAVMDLNAELAGIVLKGPDVEANWKAWVKAKMPLIQPVLDELTAMKKK</sequence>
<dbReference type="EMBL" id="JAHZIK010000038">
    <property type="protein sequence ID" value="MBW7453068.1"/>
    <property type="molecule type" value="Genomic_DNA"/>
</dbReference>
<feature type="compositionally biased region" description="Low complexity" evidence="1">
    <location>
        <begin position="28"/>
        <end position="43"/>
    </location>
</feature>
<dbReference type="PROSITE" id="PS51257">
    <property type="entry name" value="PROKAR_LIPOPROTEIN"/>
    <property type="match status" value="1"/>
</dbReference>
<evidence type="ECO:0000313" key="3">
    <source>
        <dbReference type="EMBL" id="MBW7453068.1"/>
    </source>
</evidence>
<feature type="signal peptide" evidence="2">
    <location>
        <begin position="1"/>
        <end position="22"/>
    </location>
</feature>
<dbReference type="SUPFAM" id="SSF53850">
    <property type="entry name" value="Periplasmic binding protein-like II"/>
    <property type="match status" value="1"/>
</dbReference>
<proteinExistence type="predicted"/>
<dbReference type="RefSeq" id="WP_210046976.1">
    <property type="nucleotide sequence ID" value="NZ_JBHLVU010000074.1"/>
</dbReference>
<keyword evidence="4" id="KW-1185">Reference proteome</keyword>
<evidence type="ECO:0000256" key="2">
    <source>
        <dbReference type="SAM" id="SignalP"/>
    </source>
</evidence>
<evidence type="ECO:0000256" key="1">
    <source>
        <dbReference type="SAM" id="MobiDB-lite"/>
    </source>
</evidence>
<dbReference type="Gene3D" id="3.40.190.10">
    <property type="entry name" value="Periplasmic binding protein-like II"/>
    <property type="match status" value="2"/>
</dbReference>
<dbReference type="Proteomes" id="UP001519887">
    <property type="component" value="Unassembled WGS sequence"/>
</dbReference>
<comment type="caution">
    <text evidence="3">The sequence shown here is derived from an EMBL/GenBank/DDBJ whole genome shotgun (WGS) entry which is preliminary data.</text>
</comment>
<protein>
    <submittedName>
        <fullName evidence="3">ABC transporter substrate-binding protein</fullName>
    </submittedName>
</protein>
<accession>A0ABS7BWP4</accession>
<organism evidence="3 4">
    <name type="scientific">Paenibacillus sepulcri</name>
    <dbReference type="NCBI Taxonomy" id="359917"/>
    <lineage>
        <taxon>Bacteria</taxon>
        <taxon>Bacillati</taxon>
        <taxon>Bacillota</taxon>
        <taxon>Bacilli</taxon>
        <taxon>Bacillales</taxon>
        <taxon>Paenibacillaceae</taxon>
        <taxon>Paenibacillus</taxon>
    </lineage>
</organism>
<name>A0ABS7BWP4_9BACL</name>
<reference evidence="3 4" key="1">
    <citation type="submission" date="2021-07" db="EMBL/GenBank/DDBJ databases">
        <title>Paenibacillus radiodurans sp. nov., isolated from the southeastern edge of Tengger Desert.</title>
        <authorList>
            <person name="Zhang G."/>
        </authorList>
    </citation>
    <scope>NUCLEOTIDE SEQUENCE [LARGE SCALE GENOMIC DNA]</scope>
    <source>
        <strain evidence="3 4">CCM 7311</strain>
    </source>
</reference>
<keyword evidence="2" id="KW-0732">Signal</keyword>